<protein>
    <recommendedName>
        <fullName evidence="4">VWFA domain-containing protein</fullName>
    </recommendedName>
</protein>
<gene>
    <name evidence="2" type="ORF">SAMN05660413_01987</name>
</gene>
<dbReference type="Proteomes" id="UP000199153">
    <property type="component" value="Unassembled WGS sequence"/>
</dbReference>
<sequence>MKRFKNYLMYVAVLAMLMISCSKDEIDSIPTDEPEMATLSFGVVLNDLMDQQSLTKQAMTFPDCSDQVPSYVQVVLSGTTAVGSYEDPIEVGVNPNPGDFDDDGTEEYFTLESSDLELEAGPYSLDFFAVYDEDDNLIWLAPYGESDYIDWVSTPLPMEFDLGAGTKKYLDVEVLCFDDRTVNEFGYLFFDLHPTQAIEFCIFGNYCDDDGRHYPAEYSVNIWSGNDDTGEVLYSDLQNTVEMDNNGDYSGSTVCVALPDIGGEDTVDHYYVEITLLNSDAYGDVTEEVIRSFTLTDAQVRTLFDGEDAIDYWHFREGVGCATDSPTFTDNGTPPVIDVDTNIYIYFDSSGSMNSTLSPLQTMRNTLLKDALIGLYDNDEDAYNDKVRVISDGSERTLNMLNFQGETPAGNVISLVFQDEAEYIYHSGGAWDENTTRTGTYELDVDALRTRLNSFPSGYYRGVIFQVETDTWGPFANFKSLIEYIENGTGNYAGNYGLSDRIEFGYNYGVTPGATPTYYADLIVQALEDLGYQL</sequence>
<dbReference type="OrthoDB" id="596204at2"/>
<evidence type="ECO:0000313" key="3">
    <source>
        <dbReference type="Proteomes" id="UP000199153"/>
    </source>
</evidence>
<evidence type="ECO:0000313" key="2">
    <source>
        <dbReference type="EMBL" id="SFN64429.1"/>
    </source>
</evidence>
<proteinExistence type="predicted"/>
<feature type="chain" id="PRO_5011618874" description="VWFA domain-containing protein" evidence="1">
    <location>
        <begin position="24"/>
        <end position="534"/>
    </location>
</feature>
<name>A0A1I5AQH0_9FLAO</name>
<keyword evidence="1" id="KW-0732">Signal</keyword>
<dbReference type="PROSITE" id="PS51257">
    <property type="entry name" value="PROKAR_LIPOPROTEIN"/>
    <property type="match status" value="1"/>
</dbReference>
<keyword evidence="3" id="KW-1185">Reference proteome</keyword>
<accession>A0A1I5AQH0</accession>
<feature type="signal peptide" evidence="1">
    <location>
        <begin position="1"/>
        <end position="23"/>
    </location>
</feature>
<organism evidence="2 3">
    <name type="scientific">Salegentibacter flavus</name>
    <dbReference type="NCBI Taxonomy" id="287099"/>
    <lineage>
        <taxon>Bacteria</taxon>
        <taxon>Pseudomonadati</taxon>
        <taxon>Bacteroidota</taxon>
        <taxon>Flavobacteriia</taxon>
        <taxon>Flavobacteriales</taxon>
        <taxon>Flavobacteriaceae</taxon>
        <taxon>Salegentibacter</taxon>
    </lineage>
</organism>
<reference evidence="2 3" key="1">
    <citation type="submission" date="2016-10" db="EMBL/GenBank/DDBJ databases">
        <authorList>
            <person name="de Groot N.N."/>
        </authorList>
    </citation>
    <scope>NUCLEOTIDE SEQUENCE [LARGE SCALE GENOMIC DNA]</scope>
    <source>
        <strain evidence="2 3">DSM 17794</strain>
    </source>
</reference>
<evidence type="ECO:0008006" key="4">
    <source>
        <dbReference type="Google" id="ProtNLM"/>
    </source>
</evidence>
<dbReference type="EMBL" id="FOVL01000011">
    <property type="protein sequence ID" value="SFN64429.1"/>
    <property type="molecule type" value="Genomic_DNA"/>
</dbReference>
<dbReference type="AlphaFoldDB" id="A0A1I5AQH0"/>
<evidence type="ECO:0000256" key="1">
    <source>
        <dbReference type="SAM" id="SignalP"/>
    </source>
</evidence>
<dbReference type="RefSeq" id="WP_139220620.1">
    <property type="nucleotide sequence ID" value="NZ_FOVL01000011.1"/>
</dbReference>